<comment type="caution">
    <text evidence="1">The sequence shown here is derived from an EMBL/GenBank/DDBJ whole genome shotgun (WGS) entry which is preliminary data.</text>
</comment>
<protein>
    <recommendedName>
        <fullName evidence="3">Beta-ketoacyl synthase N-terminal domain-containing protein</fullName>
    </recommendedName>
</protein>
<dbReference type="Proteomes" id="UP001231616">
    <property type="component" value="Unassembled WGS sequence"/>
</dbReference>
<sequence length="295" mass="32663">MVLKELAVPAQQLWSDDSSTMDLDPLVPATASLVEQLVALLSALLATLEKPIAQQPVYLLLPEAMEDESLLSTFTRQIRTLYPELLAHKDSRAFPYGACSALLALKTVQHSWQKDPALMPWMIAIDSPLQQFQLWPDRLQSLPENHRPVGVTEGAVAVQWSAQPAGLSCRFNETELTRKDTAEDAGLQALLLQIAQQLDMPLATIYLPDNGSTLMTDAWLSACGQLHPWVTAETDYELLAYHTGELGSSGGLYRLLHLYLAYQNQARYGLTLQCEQGQLGFRSAAVFHWQSTTAT</sequence>
<evidence type="ECO:0008006" key="3">
    <source>
        <dbReference type="Google" id="ProtNLM"/>
    </source>
</evidence>
<gene>
    <name evidence="1" type="ORF">Q3O60_15835</name>
</gene>
<organism evidence="1 2">
    <name type="scientific">Alkalimonas collagenimarina</name>
    <dbReference type="NCBI Taxonomy" id="400390"/>
    <lineage>
        <taxon>Bacteria</taxon>
        <taxon>Pseudomonadati</taxon>
        <taxon>Pseudomonadota</taxon>
        <taxon>Gammaproteobacteria</taxon>
        <taxon>Alkalimonas</taxon>
    </lineage>
</organism>
<name>A0ABT9H2W3_9GAMM</name>
<accession>A0ABT9H2W3</accession>
<keyword evidence="2" id="KW-1185">Reference proteome</keyword>
<evidence type="ECO:0000313" key="2">
    <source>
        <dbReference type="Proteomes" id="UP001231616"/>
    </source>
</evidence>
<proteinExistence type="predicted"/>
<dbReference type="RefSeq" id="WP_305894906.1">
    <property type="nucleotide sequence ID" value="NZ_JAUZVZ010000029.1"/>
</dbReference>
<dbReference type="EMBL" id="JAUZVZ010000029">
    <property type="protein sequence ID" value="MDP4537657.1"/>
    <property type="molecule type" value="Genomic_DNA"/>
</dbReference>
<reference evidence="1 2" key="1">
    <citation type="submission" date="2023-08" db="EMBL/GenBank/DDBJ databases">
        <authorList>
            <person name="Joshi A."/>
            <person name="Thite S."/>
        </authorList>
    </citation>
    <scope>NUCLEOTIDE SEQUENCE [LARGE SCALE GENOMIC DNA]</scope>
    <source>
        <strain evidence="1 2">AC40</strain>
    </source>
</reference>
<evidence type="ECO:0000313" key="1">
    <source>
        <dbReference type="EMBL" id="MDP4537657.1"/>
    </source>
</evidence>